<accession>A0A2T3N568</accession>
<dbReference type="AlphaFoldDB" id="A0A2T3N568"/>
<keyword evidence="1" id="KW-1133">Transmembrane helix</keyword>
<evidence type="ECO:0000313" key="3">
    <source>
        <dbReference type="Proteomes" id="UP000240904"/>
    </source>
</evidence>
<dbReference type="RefSeq" id="WP_107281727.1">
    <property type="nucleotide sequence ID" value="NZ_PYMC01000001.1"/>
</dbReference>
<proteinExistence type="predicted"/>
<reference evidence="2 3" key="1">
    <citation type="submission" date="2018-03" db="EMBL/GenBank/DDBJ databases">
        <title>Whole genome sequencing of Histamine producing bacteria.</title>
        <authorList>
            <person name="Butler K."/>
        </authorList>
    </citation>
    <scope>NUCLEOTIDE SEQUENCE [LARGE SCALE GENOMIC DNA]</scope>
    <source>
        <strain evidence="2 3">DSM 16190</strain>
    </source>
</reference>
<dbReference type="EMBL" id="PYMC01000001">
    <property type="protein sequence ID" value="PSW07574.1"/>
    <property type="molecule type" value="Genomic_DNA"/>
</dbReference>
<evidence type="ECO:0000256" key="1">
    <source>
        <dbReference type="SAM" id="Phobius"/>
    </source>
</evidence>
<name>A0A2T3N568_9GAMM</name>
<comment type="caution">
    <text evidence="2">The sequence shown here is derived from an EMBL/GenBank/DDBJ whole genome shotgun (WGS) entry which is preliminary data.</text>
</comment>
<keyword evidence="1" id="KW-0472">Membrane</keyword>
<dbReference type="OrthoDB" id="5600183at2"/>
<keyword evidence="3" id="KW-1185">Reference proteome</keyword>
<evidence type="ECO:0000313" key="2">
    <source>
        <dbReference type="EMBL" id="PSW07574.1"/>
    </source>
</evidence>
<dbReference type="Proteomes" id="UP000240904">
    <property type="component" value="Unassembled WGS sequence"/>
</dbReference>
<dbReference type="InterPro" id="IPR021244">
    <property type="entry name" value="DUF2802"/>
</dbReference>
<protein>
    <submittedName>
        <fullName evidence="2">DUF2802 domain-containing protein</fullName>
    </submittedName>
</protein>
<keyword evidence="1" id="KW-0812">Transmembrane</keyword>
<organism evidence="2 3">
    <name type="scientific">Photobacterium lipolyticum</name>
    <dbReference type="NCBI Taxonomy" id="266810"/>
    <lineage>
        <taxon>Bacteria</taxon>
        <taxon>Pseudomonadati</taxon>
        <taxon>Pseudomonadota</taxon>
        <taxon>Gammaproteobacteria</taxon>
        <taxon>Vibrionales</taxon>
        <taxon>Vibrionaceae</taxon>
        <taxon>Photobacterium</taxon>
    </lineage>
</organism>
<sequence>MLNLVIQWLPIVIAVLAIVIAFALVRRERKARRVLETKFEAIELVSRNARQQHESLLKQFNELRAGTMAMSQKMADMALHLEEVADRQGEMAMQDPDGKLYSRASKMVELGADVNELMQECDLPQAEAELLLRLQQKMAPAARRR</sequence>
<dbReference type="Pfam" id="PF10975">
    <property type="entry name" value="DUF2802"/>
    <property type="match status" value="1"/>
</dbReference>
<feature type="transmembrane region" description="Helical" evidence="1">
    <location>
        <begin position="6"/>
        <end position="25"/>
    </location>
</feature>
<gene>
    <name evidence="2" type="ORF">C9I89_02375</name>
</gene>